<feature type="compositionally biased region" description="Basic and acidic residues" evidence="1">
    <location>
        <begin position="107"/>
        <end position="117"/>
    </location>
</feature>
<proteinExistence type="predicted"/>
<dbReference type="AlphaFoldDB" id="A0AA38C4A8"/>
<keyword evidence="3" id="KW-1185">Reference proteome</keyword>
<organism evidence="2 3">
    <name type="scientific">Taxus chinensis</name>
    <name type="common">Chinese yew</name>
    <name type="synonym">Taxus wallichiana var. chinensis</name>
    <dbReference type="NCBI Taxonomy" id="29808"/>
    <lineage>
        <taxon>Eukaryota</taxon>
        <taxon>Viridiplantae</taxon>
        <taxon>Streptophyta</taxon>
        <taxon>Embryophyta</taxon>
        <taxon>Tracheophyta</taxon>
        <taxon>Spermatophyta</taxon>
        <taxon>Pinopsida</taxon>
        <taxon>Pinidae</taxon>
        <taxon>Conifers II</taxon>
        <taxon>Cupressales</taxon>
        <taxon>Taxaceae</taxon>
        <taxon>Taxus</taxon>
    </lineage>
</organism>
<accession>A0AA38C4A8</accession>
<dbReference type="PANTHER" id="PTHR46434">
    <property type="entry name" value="GENETIC INTERACTOR OF PROHIBITINS 3, MITOCHONDRIAL"/>
    <property type="match status" value="1"/>
</dbReference>
<dbReference type="InterPro" id="IPR050896">
    <property type="entry name" value="Mito_lipid_metab_GTPase"/>
</dbReference>
<evidence type="ECO:0000313" key="3">
    <source>
        <dbReference type="Proteomes" id="UP000824469"/>
    </source>
</evidence>
<name>A0AA38C4A8_TAXCH</name>
<dbReference type="PANTHER" id="PTHR46434:SF1">
    <property type="entry name" value="GENETIC INTERACTOR OF PROHIBITINS 3, MITOCHONDRIAL"/>
    <property type="match status" value="1"/>
</dbReference>
<dbReference type="Proteomes" id="UP000824469">
    <property type="component" value="Unassembled WGS sequence"/>
</dbReference>
<reference evidence="2 3" key="1">
    <citation type="journal article" date="2021" name="Nat. Plants">
        <title>The Taxus genome provides insights into paclitaxel biosynthesis.</title>
        <authorList>
            <person name="Xiong X."/>
            <person name="Gou J."/>
            <person name="Liao Q."/>
            <person name="Li Y."/>
            <person name="Zhou Q."/>
            <person name="Bi G."/>
            <person name="Li C."/>
            <person name="Du R."/>
            <person name="Wang X."/>
            <person name="Sun T."/>
            <person name="Guo L."/>
            <person name="Liang H."/>
            <person name="Lu P."/>
            <person name="Wu Y."/>
            <person name="Zhang Z."/>
            <person name="Ro D.K."/>
            <person name="Shang Y."/>
            <person name="Huang S."/>
            <person name="Yan J."/>
        </authorList>
    </citation>
    <scope>NUCLEOTIDE SEQUENCE [LARGE SCALE GENOMIC DNA]</scope>
    <source>
        <strain evidence="2">Ta-2019</strain>
    </source>
</reference>
<evidence type="ECO:0000256" key="1">
    <source>
        <dbReference type="SAM" id="MobiDB-lite"/>
    </source>
</evidence>
<feature type="compositionally biased region" description="Acidic residues" evidence="1">
    <location>
        <begin position="118"/>
        <end position="128"/>
    </location>
</feature>
<gene>
    <name evidence="2" type="ORF">KI387_034651</name>
</gene>
<dbReference type="EMBL" id="JAHRHJ020003813">
    <property type="protein sequence ID" value="KAH9290534.1"/>
    <property type="molecule type" value="Genomic_DNA"/>
</dbReference>
<sequence>PPVSQERVSKLGTWQQRELQVSGNSWDFNSMDIAIAGIGWLSVSLKGDATLAVWTYDGVGVTLRDALILDRARFFENSGFTVSSIVSKADKKLKYAEVKNKGLRGKKSNDSKGKDNDDSSIEMESEMK</sequence>
<feature type="region of interest" description="Disordered" evidence="1">
    <location>
        <begin position="103"/>
        <end position="128"/>
    </location>
</feature>
<protein>
    <submittedName>
        <fullName evidence="2">Uncharacterized protein</fullName>
    </submittedName>
</protein>
<feature type="non-terminal residue" evidence="2">
    <location>
        <position position="1"/>
    </location>
</feature>
<comment type="caution">
    <text evidence="2">The sequence shown here is derived from an EMBL/GenBank/DDBJ whole genome shotgun (WGS) entry which is preliminary data.</text>
</comment>
<evidence type="ECO:0000313" key="2">
    <source>
        <dbReference type="EMBL" id="KAH9290534.1"/>
    </source>
</evidence>
<dbReference type="GO" id="GO:0005739">
    <property type="term" value="C:mitochondrion"/>
    <property type="evidence" value="ECO:0007669"/>
    <property type="project" value="TreeGrafter"/>
</dbReference>